<sequence>MARQTEVMLLLILATAATAFADVVNPQTAADFDQIVKAEELRVTKCPFAWVHFEGRCFSYQATRKDWASAEKHCLDLGAHLVSIHSEYEHQLVKSLIRAHDLEENTAWIGLNACQKFQKNFFFWSDGTKLLYTKWCPNQPDFYKGVECCVHMNWSYDKNWNDGHCDLIFPFVCTKSI</sequence>
<evidence type="ECO:0000256" key="1">
    <source>
        <dbReference type="ARBA" id="ARBA00023157"/>
    </source>
</evidence>
<keyword evidence="5" id="KW-1185">Reference proteome</keyword>
<dbReference type="InterPro" id="IPR016187">
    <property type="entry name" value="CTDL_fold"/>
</dbReference>
<protein>
    <recommendedName>
        <fullName evidence="3">C-type lectin domain-containing protein</fullName>
    </recommendedName>
</protein>
<dbReference type="Pfam" id="PF00059">
    <property type="entry name" value="Lectin_C"/>
    <property type="match status" value="1"/>
</dbReference>
<feature type="domain" description="C-type lectin" evidence="3">
    <location>
        <begin position="53"/>
        <end position="174"/>
    </location>
</feature>
<evidence type="ECO:0000313" key="4">
    <source>
        <dbReference type="EMBL" id="KAF4088841.1"/>
    </source>
</evidence>
<dbReference type="SMART" id="SM00034">
    <property type="entry name" value="CLECT"/>
    <property type="match status" value="1"/>
</dbReference>
<dbReference type="SUPFAM" id="SSF56436">
    <property type="entry name" value="C-type lectin-like"/>
    <property type="match status" value="1"/>
</dbReference>
<evidence type="ECO:0000259" key="3">
    <source>
        <dbReference type="PROSITE" id="PS50041"/>
    </source>
</evidence>
<reference evidence="4 5" key="1">
    <citation type="submission" date="2020-02" db="EMBL/GenBank/DDBJ databases">
        <title>A chromosome-scale genome assembly of the black bullhead catfish (Ameiurus melas).</title>
        <authorList>
            <person name="Wen M."/>
            <person name="Zham M."/>
            <person name="Cabau C."/>
            <person name="Klopp C."/>
            <person name="Donnadieu C."/>
            <person name="Roques C."/>
            <person name="Bouchez O."/>
            <person name="Lampietro C."/>
            <person name="Jouanno E."/>
            <person name="Herpin A."/>
            <person name="Louis A."/>
            <person name="Berthelot C."/>
            <person name="Parey E."/>
            <person name="Roest-Crollius H."/>
            <person name="Braasch I."/>
            <person name="Postlethwait J."/>
            <person name="Robinson-Rechavi M."/>
            <person name="Echchiki A."/>
            <person name="Begum T."/>
            <person name="Montfort J."/>
            <person name="Schartl M."/>
            <person name="Bobe J."/>
            <person name="Guiguen Y."/>
        </authorList>
    </citation>
    <scope>NUCLEOTIDE SEQUENCE [LARGE SCALE GENOMIC DNA]</scope>
    <source>
        <strain evidence="4">M_S1</strain>
        <tissue evidence="4">Blood</tissue>
    </source>
</reference>
<dbReference type="Gene3D" id="3.10.100.10">
    <property type="entry name" value="Mannose-Binding Protein A, subunit A"/>
    <property type="match status" value="1"/>
</dbReference>
<dbReference type="PROSITE" id="PS00615">
    <property type="entry name" value="C_TYPE_LECTIN_1"/>
    <property type="match status" value="1"/>
</dbReference>
<dbReference type="AlphaFoldDB" id="A0A7J6B436"/>
<dbReference type="PROSITE" id="PS50041">
    <property type="entry name" value="C_TYPE_LECTIN_2"/>
    <property type="match status" value="1"/>
</dbReference>
<dbReference type="InterPro" id="IPR018378">
    <property type="entry name" value="C-type_lectin_CS"/>
</dbReference>
<proteinExistence type="predicted"/>
<name>A0A7J6B436_AMEME</name>
<keyword evidence="1" id="KW-1015">Disulfide bond</keyword>
<keyword evidence="2" id="KW-0732">Signal</keyword>
<dbReference type="PANTHER" id="PTHR22803">
    <property type="entry name" value="MANNOSE, PHOSPHOLIPASE, LECTIN RECEPTOR RELATED"/>
    <property type="match status" value="1"/>
</dbReference>
<organism evidence="4 5">
    <name type="scientific">Ameiurus melas</name>
    <name type="common">Black bullhead</name>
    <name type="synonym">Silurus melas</name>
    <dbReference type="NCBI Taxonomy" id="219545"/>
    <lineage>
        <taxon>Eukaryota</taxon>
        <taxon>Metazoa</taxon>
        <taxon>Chordata</taxon>
        <taxon>Craniata</taxon>
        <taxon>Vertebrata</taxon>
        <taxon>Euteleostomi</taxon>
        <taxon>Actinopterygii</taxon>
        <taxon>Neopterygii</taxon>
        <taxon>Teleostei</taxon>
        <taxon>Ostariophysi</taxon>
        <taxon>Siluriformes</taxon>
        <taxon>Ictaluridae</taxon>
        <taxon>Ameiurus</taxon>
    </lineage>
</organism>
<gene>
    <name evidence="4" type="ORF">AMELA_G00059360</name>
</gene>
<feature type="chain" id="PRO_5029826710" description="C-type lectin domain-containing protein" evidence="2">
    <location>
        <begin position="22"/>
        <end position="177"/>
    </location>
</feature>
<dbReference type="InterPro" id="IPR001304">
    <property type="entry name" value="C-type_lectin-like"/>
</dbReference>
<dbReference type="InterPro" id="IPR050111">
    <property type="entry name" value="C-type_lectin/snaclec_domain"/>
</dbReference>
<feature type="signal peptide" evidence="2">
    <location>
        <begin position="1"/>
        <end position="21"/>
    </location>
</feature>
<comment type="caution">
    <text evidence="4">The sequence shown here is derived from an EMBL/GenBank/DDBJ whole genome shotgun (WGS) entry which is preliminary data.</text>
</comment>
<accession>A0A7J6B436</accession>
<evidence type="ECO:0000256" key="2">
    <source>
        <dbReference type="SAM" id="SignalP"/>
    </source>
</evidence>
<dbReference type="InterPro" id="IPR016186">
    <property type="entry name" value="C-type_lectin-like/link_sf"/>
</dbReference>
<evidence type="ECO:0000313" key="5">
    <source>
        <dbReference type="Proteomes" id="UP000593565"/>
    </source>
</evidence>
<dbReference type="Proteomes" id="UP000593565">
    <property type="component" value="Unassembled WGS sequence"/>
</dbReference>
<dbReference type="EMBL" id="JAAGNN010000005">
    <property type="protein sequence ID" value="KAF4088841.1"/>
    <property type="molecule type" value="Genomic_DNA"/>
</dbReference>